<dbReference type="AlphaFoldDB" id="A0A4C2ACG6"/>
<dbReference type="Proteomes" id="UP000299102">
    <property type="component" value="Unassembled WGS sequence"/>
</dbReference>
<evidence type="ECO:0000313" key="1">
    <source>
        <dbReference type="EMBL" id="GBP98551.1"/>
    </source>
</evidence>
<reference evidence="1 2" key="1">
    <citation type="journal article" date="2019" name="Commun. Biol.">
        <title>The bagworm genome reveals a unique fibroin gene that provides high tensile strength.</title>
        <authorList>
            <person name="Kono N."/>
            <person name="Nakamura H."/>
            <person name="Ohtoshi R."/>
            <person name="Tomita M."/>
            <person name="Numata K."/>
            <person name="Arakawa K."/>
        </authorList>
    </citation>
    <scope>NUCLEOTIDE SEQUENCE [LARGE SCALE GENOMIC DNA]</scope>
</reference>
<name>A0A4C2ACG6_EUMVA</name>
<gene>
    <name evidence="1" type="ORF">EVAR_32002_1</name>
</gene>
<evidence type="ECO:0000313" key="2">
    <source>
        <dbReference type="Proteomes" id="UP000299102"/>
    </source>
</evidence>
<comment type="caution">
    <text evidence="1">The sequence shown here is derived from an EMBL/GenBank/DDBJ whole genome shotgun (WGS) entry which is preliminary data.</text>
</comment>
<dbReference type="EMBL" id="BGZK01003164">
    <property type="protein sequence ID" value="GBP98551.1"/>
    <property type="molecule type" value="Genomic_DNA"/>
</dbReference>
<sequence>MVTQQGPATQFGRLKNYRKWDELTALLNASGCECIKTIEKWKKFGFSGKQRKKSSKYEARNIIYWWWSIQRMIIIRARAAALGHNGKSAITGGGPEIGLQNVTLAVPVEQVAVGTPRAVVAALSVSRSMIRIRSSHDPQFQMLRRHEGATSSGGQHLAAFQAFEDYTDSKH</sequence>
<keyword evidence="2" id="KW-1185">Reference proteome</keyword>
<proteinExistence type="predicted"/>
<accession>A0A4C2ACG6</accession>
<organism evidence="1 2">
    <name type="scientific">Eumeta variegata</name>
    <name type="common">Bagworm moth</name>
    <name type="synonym">Eumeta japonica</name>
    <dbReference type="NCBI Taxonomy" id="151549"/>
    <lineage>
        <taxon>Eukaryota</taxon>
        <taxon>Metazoa</taxon>
        <taxon>Ecdysozoa</taxon>
        <taxon>Arthropoda</taxon>
        <taxon>Hexapoda</taxon>
        <taxon>Insecta</taxon>
        <taxon>Pterygota</taxon>
        <taxon>Neoptera</taxon>
        <taxon>Endopterygota</taxon>
        <taxon>Lepidoptera</taxon>
        <taxon>Glossata</taxon>
        <taxon>Ditrysia</taxon>
        <taxon>Tineoidea</taxon>
        <taxon>Psychidae</taxon>
        <taxon>Oiketicinae</taxon>
        <taxon>Eumeta</taxon>
    </lineage>
</organism>
<protein>
    <submittedName>
        <fullName evidence="1">Uncharacterized protein</fullName>
    </submittedName>
</protein>